<dbReference type="RefSeq" id="WP_028815235.1">
    <property type="nucleotide sequence ID" value="NZ_MEHI01000001.1"/>
</dbReference>
<name>A0A1E5P3D9_9ACTN</name>
<keyword evidence="3" id="KW-1185">Reference proteome</keyword>
<dbReference type="STRING" id="285458.BGM19_31170"/>
<gene>
    <name evidence="2" type="ORF">AS594_05620</name>
</gene>
<protein>
    <submittedName>
        <fullName evidence="2">Bleomycin resistance protein</fullName>
    </submittedName>
</protein>
<dbReference type="SUPFAM" id="SSF54593">
    <property type="entry name" value="Glyoxalase/Bleomycin resistance protein/Dihydroxybiphenyl dioxygenase"/>
    <property type="match status" value="2"/>
</dbReference>
<sequence>MEMETTATGRTSSHEIFGAPCWITLMARDLEPAQAFYGAVLGWEFRRAGLGRGFSIALLDGDPVAGIGSLDTALRAPVTWTPYFAVASVDETASRIRERSATVAVGPLRFATGRGAIAADRDGAVFGIWEGQLFSDWHVWRKNAPVWLRLRTRDAFDAAIFYGQVLEWASGRPGCCEVEYQEDEVVLLQDGQILARLSSGAVDTAPDPLIQPRWHAHFPVPDVEATVEAALRHGGTALGHGPTAYGTETTLRDPDGAIFTVTSAGPG</sequence>
<comment type="caution">
    <text evidence="2">The sequence shown here is derived from an EMBL/GenBank/DDBJ whole genome shotgun (WGS) entry which is preliminary data.</text>
</comment>
<dbReference type="PANTHER" id="PTHR33993:SF10">
    <property type="entry name" value="CONSERVED PROTEIN"/>
    <property type="match status" value="1"/>
</dbReference>
<dbReference type="InterPro" id="IPR004360">
    <property type="entry name" value="Glyas_Fos-R_dOase_dom"/>
</dbReference>
<organism evidence="2 3">
    <name type="scientific">Streptomyces agglomeratus</name>
    <dbReference type="NCBI Taxonomy" id="285458"/>
    <lineage>
        <taxon>Bacteria</taxon>
        <taxon>Bacillati</taxon>
        <taxon>Actinomycetota</taxon>
        <taxon>Actinomycetes</taxon>
        <taxon>Kitasatosporales</taxon>
        <taxon>Streptomycetaceae</taxon>
        <taxon>Streptomyces</taxon>
    </lineage>
</organism>
<proteinExistence type="predicted"/>
<dbReference type="Pfam" id="PF00903">
    <property type="entry name" value="Glyoxalase"/>
    <property type="match status" value="1"/>
</dbReference>
<dbReference type="EMBL" id="MEHJ01000001">
    <property type="protein sequence ID" value="OEJ24032.1"/>
    <property type="molecule type" value="Genomic_DNA"/>
</dbReference>
<evidence type="ECO:0000313" key="3">
    <source>
        <dbReference type="Proteomes" id="UP000095759"/>
    </source>
</evidence>
<feature type="domain" description="VOC" evidence="1">
    <location>
        <begin position="19"/>
        <end position="131"/>
    </location>
</feature>
<evidence type="ECO:0000313" key="2">
    <source>
        <dbReference type="EMBL" id="OEJ24032.1"/>
    </source>
</evidence>
<dbReference type="OrthoDB" id="9793039at2"/>
<dbReference type="InterPro" id="IPR029068">
    <property type="entry name" value="Glyas_Bleomycin-R_OHBP_Dase"/>
</dbReference>
<dbReference type="AlphaFoldDB" id="A0A1E5P3D9"/>
<dbReference type="PANTHER" id="PTHR33993">
    <property type="entry name" value="GLYOXALASE-RELATED"/>
    <property type="match status" value="1"/>
</dbReference>
<dbReference type="CDD" id="cd07247">
    <property type="entry name" value="SgaA_N_like"/>
    <property type="match status" value="1"/>
</dbReference>
<dbReference type="Pfam" id="PF18029">
    <property type="entry name" value="Glyoxalase_6"/>
    <property type="match status" value="1"/>
</dbReference>
<evidence type="ECO:0000259" key="1">
    <source>
        <dbReference type="PROSITE" id="PS51819"/>
    </source>
</evidence>
<dbReference type="InterPro" id="IPR037523">
    <property type="entry name" value="VOC_core"/>
</dbReference>
<dbReference type="PROSITE" id="PS51819">
    <property type="entry name" value="VOC"/>
    <property type="match status" value="2"/>
</dbReference>
<dbReference type="Gene3D" id="3.10.180.10">
    <property type="entry name" value="2,3-Dihydroxybiphenyl 1,2-Dioxygenase, domain 1"/>
    <property type="match status" value="2"/>
</dbReference>
<dbReference type="InterPro" id="IPR041581">
    <property type="entry name" value="Glyoxalase_6"/>
</dbReference>
<dbReference type="Proteomes" id="UP000095759">
    <property type="component" value="Unassembled WGS sequence"/>
</dbReference>
<accession>A0A1E5P3D9</accession>
<reference evidence="2 3" key="1">
    <citation type="submission" date="2016-08" db="EMBL/GenBank/DDBJ databases">
        <title>Complete genome sequence of Streptomyces agglomeratus strain 6-3-2, a novel anti-MRSA actinomycete isolated from Wuli of Tebit, China.</title>
        <authorList>
            <person name="Chen X."/>
        </authorList>
    </citation>
    <scope>NUCLEOTIDE SEQUENCE [LARGE SCALE GENOMIC DNA]</scope>
    <source>
        <strain evidence="2 3">6-3-2</strain>
    </source>
</reference>
<feature type="domain" description="VOC" evidence="1">
    <location>
        <begin position="144"/>
        <end position="264"/>
    </location>
</feature>
<dbReference type="InterPro" id="IPR052164">
    <property type="entry name" value="Anthracycline_SecMetBiosynth"/>
</dbReference>